<evidence type="ECO:0000313" key="10">
    <source>
        <dbReference type="CGD" id="CAL0000162514"/>
    </source>
</evidence>
<dbReference type="eggNOG" id="KOG2609">
    <property type="taxonomic scope" value="Eukaryota"/>
</dbReference>
<organism evidence="11 12">
    <name type="scientific">Candida dubliniensis (strain CD36 / ATCC MYA-646 / CBS 7987 / NCPF 3949 / NRRL Y-17841)</name>
    <name type="common">Yeast</name>
    <dbReference type="NCBI Taxonomy" id="573826"/>
    <lineage>
        <taxon>Eukaryota</taxon>
        <taxon>Fungi</taxon>
        <taxon>Dikarya</taxon>
        <taxon>Ascomycota</taxon>
        <taxon>Saccharomycotina</taxon>
        <taxon>Pichiomycetes</taxon>
        <taxon>Debaryomycetaceae</taxon>
        <taxon>Candida/Lodderomyces clade</taxon>
        <taxon>Candida</taxon>
    </lineage>
</organism>
<feature type="region of interest" description="Disordered" evidence="9">
    <location>
        <begin position="33"/>
        <end position="72"/>
    </location>
</feature>
<comment type="similarity">
    <text evidence="2 8">Belongs to the SYF2 family.</text>
</comment>
<dbReference type="GO" id="GO:0005681">
    <property type="term" value="C:spliceosomal complex"/>
    <property type="evidence" value="ECO:0007669"/>
    <property type="project" value="UniProtKB-KW"/>
</dbReference>
<dbReference type="Proteomes" id="UP000002605">
    <property type="component" value="Chromosome 7"/>
</dbReference>
<sequence length="169" mass="19644">MLFLATAFFFPYEMSTTTKSAILERLERLKEERREAQKANKQEALRDAKKGLAGKNESDEPTSHLDYTIEETEKWDLKQSQRKGRRDGTANMDDLAESTYYKDIQGLKIDKEGYEKQKGGTPDAKTELVNILAANNERKTKRKRKDADVDSFINEKNRQFNMKLNRQSK</sequence>
<comment type="function">
    <text evidence="8">Involved in pre-mRNA splicing.</text>
</comment>
<keyword evidence="12" id="KW-1185">Reference proteome</keyword>
<dbReference type="AlphaFoldDB" id="B9WJY8"/>
<feature type="compositionally biased region" description="Basic and acidic residues" evidence="9">
    <location>
        <begin position="33"/>
        <end position="63"/>
    </location>
</feature>
<dbReference type="OrthoDB" id="199717at2759"/>
<dbReference type="GO" id="GO:0000398">
    <property type="term" value="P:mRNA splicing, via spliceosome"/>
    <property type="evidence" value="ECO:0007669"/>
    <property type="project" value="UniProtKB-UniRule"/>
</dbReference>
<reference evidence="11 12" key="1">
    <citation type="journal article" date="2009" name="Genome Res.">
        <title>Comparative genomics of the fungal pathogens Candida dubliniensis and Candida albicans.</title>
        <authorList>
            <person name="Jackson A.P."/>
            <person name="Gamble J.A."/>
            <person name="Yeomans T."/>
            <person name="Moran G.P."/>
            <person name="Saunders D."/>
            <person name="Harris D."/>
            <person name="Aslett M."/>
            <person name="Barrell J.F."/>
            <person name="Butler G."/>
            <person name="Citiulo F."/>
            <person name="Coleman D.C."/>
            <person name="de Groot P.W.J."/>
            <person name="Goodwin T.J."/>
            <person name="Quail M.A."/>
            <person name="McQuillan J."/>
            <person name="Munro C.A."/>
            <person name="Pain A."/>
            <person name="Poulter R.T."/>
            <person name="Rajandream M.A."/>
            <person name="Renauld H."/>
            <person name="Spiering M.J."/>
            <person name="Tivey A."/>
            <person name="Gow N.A.R."/>
            <person name="Barrell B."/>
            <person name="Sullivan D.J."/>
            <person name="Berriman M."/>
        </authorList>
    </citation>
    <scope>NUCLEOTIDE SEQUENCE [LARGE SCALE GENOMIC DNA]</scope>
    <source>
        <strain evidence="12">CD36 / ATCC MYA-646 / CBS 7987 / NCPF 3949 / NRRL Y-17841</strain>
    </source>
</reference>
<accession>B9WJY8</accession>
<evidence type="ECO:0000256" key="4">
    <source>
        <dbReference type="ARBA" id="ARBA00022664"/>
    </source>
</evidence>
<evidence type="ECO:0000256" key="3">
    <source>
        <dbReference type="ARBA" id="ARBA00014745"/>
    </source>
</evidence>
<proteinExistence type="inferred from homology"/>
<keyword evidence="6 8" id="KW-0508">mRNA splicing</keyword>
<keyword evidence="5 8" id="KW-0747">Spliceosome</keyword>
<comment type="subcellular location">
    <subcellularLocation>
        <location evidence="1 8">Nucleus</location>
    </subcellularLocation>
</comment>
<name>B9WJY8_CANDC</name>
<keyword evidence="7 8" id="KW-0539">Nucleus</keyword>
<dbReference type="CGD" id="CAL0000162514">
    <property type="gene designation" value="Cd36_73950"/>
</dbReference>
<evidence type="ECO:0000313" key="12">
    <source>
        <dbReference type="Proteomes" id="UP000002605"/>
    </source>
</evidence>
<gene>
    <name evidence="10" type="ordered locus">Cd36_73950</name>
    <name evidence="11" type="ORF">CD36_73950</name>
</gene>
<dbReference type="RefSeq" id="XP_002421602.1">
    <property type="nucleotide sequence ID" value="XM_002421557.1"/>
</dbReference>
<keyword evidence="4 8" id="KW-0507">mRNA processing</keyword>
<evidence type="ECO:0000256" key="5">
    <source>
        <dbReference type="ARBA" id="ARBA00022728"/>
    </source>
</evidence>
<protein>
    <recommendedName>
        <fullName evidence="3 8">Pre-mRNA-splicing factor SYF2</fullName>
    </recommendedName>
</protein>
<evidence type="ECO:0000256" key="2">
    <source>
        <dbReference type="ARBA" id="ARBA00010028"/>
    </source>
</evidence>
<dbReference type="KEGG" id="cdu:CD36_73950"/>
<evidence type="ECO:0000256" key="1">
    <source>
        <dbReference type="ARBA" id="ARBA00004123"/>
    </source>
</evidence>
<dbReference type="GeneID" id="8049084"/>
<evidence type="ECO:0000313" key="11">
    <source>
        <dbReference type="EMBL" id="CAX40946.1"/>
    </source>
</evidence>
<evidence type="ECO:0000256" key="7">
    <source>
        <dbReference type="ARBA" id="ARBA00023242"/>
    </source>
</evidence>
<dbReference type="VEuPathDB" id="FungiDB:CD36_73950"/>
<dbReference type="Pfam" id="PF08231">
    <property type="entry name" value="SYF2"/>
    <property type="match status" value="1"/>
</dbReference>
<evidence type="ECO:0000256" key="8">
    <source>
        <dbReference type="RuleBase" id="RU367148"/>
    </source>
</evidence>
<dbReference type="HOGENOM" id="CLU_051065_4_0_1"/>
<comment type="subunit">
    <text evidence="8">May be part of a spliceosome complex.</text>
</comment>
<evidence type="ECO:0000256" key="6">
    <source>
        <dbReference type="ARBA" id="ARBA00023187"/>
    </source>
</evidence>
<dbReference type="EMBL" id="FM992694">
    <property type="protein sequence ID" value="CAX40946.1"/>
    <property type="molecule type" value="Genomic_DNA"/>
</dbReference>
<evidence type="ECO:0000256" key="9">
    <source>
        <dbReference type="SAM" id="MobiDB-lite"/>
    </source>
</evidence>
<dbReference type="InterPro" id="IPR013260">
    <property type="entry name" value="mRNA_splic_SYF2"/>
</dbReference>